<accession>A0A4T0GV71</accession>
<dbReference type="SUPFAM" id="SSF103473">
    <property type="entry name" value="MFS general substrate transporter"/>
    <property type="match status" value="1"/>
</dbReference>
<evidence type="ECO:0000256" key="2">
    <source>
        <dbReference type="SAM" id="Phobius"/>
    </source>
</evidence>
<evidence type="ECO:0000313" key="4">
    <source>
        <dbReference type="EMBL" id="TIB40428.1"/>
    </source>
</evidence>
<dbReference type="Pfam" id="PF06912">
    <property type="entry name" value="DUF1275"/>
    <property type="match status" value="1"/>
</dbReference>
<dbReference type="OrthoDB" id="412383at2759"/>
<reference evidence="5 6" key="1">
    <citation type="submission" date="2019-03" db="EMBL/GenBank/DDBJ databases">
        <title>Sequencing 23 genomes of Wallemia ichthyophaga.</title>
        <authorList>
            <person name="Gostincar C."/>
        </authorList>
    </citation>
    <scope>NUCLEOTIDE SEQUENCE [LARGE SCALE GENOMIC DNA]</scope>
    <source>
        <strain evidence="4 6">EXF-6200</strain>
        <strain evidence="3 5">EXF-8621</strain>
    </source>
</reference>
<evidence type="ECO:0000313" key="6">
    <source>
        <dbReference type="Proteomes" id="UP000310689"/>
    </source>
</evidence>
<dbReference type="Proteomes" id="UP000306954">
    <property type="component" value="Unassembled WGS sequence"/>
</dbReference>
<feature type="transmembrane region" description="Helical" evidence="2">
    <location>
        <begin position="244"/>
        <end position="262"/>
    </location>
</feature>
<dbReference type="AlphaFoldDB" id="A0A4T0GV71"/>
<dbReference type="EMBL" id="SPOF01000004">
    <property type="protein sequence ID" value="TIB16412.1"/>
    <property type="molecule type" value="Genomic_DNA"/>
</dbReference>
<evidence type="ECO:0008006" key="7">
    <source>
        <dbReference type="Google" id="ProtNLM"/>
    </source>
</evidence>
<sequence length="270" mass="29782">MTDDSPSSSNKMNPDVESQSPSPKPSQRNFSSILNEHVEHHNAAIPLAWQSFITGLVDLILYSRSQVWVGFQTGNMVQFSGNIAQFMLPDYQRHPLKTLMRILSIVAFFLGSFVSSVGGRYVGDRTRKWLFINSVLQSCLLWGAAGILLSRPEYEQPTFDYFPAVLTLAAWSLGMQAAASQKLTSPHFATTVAFTATITQIASDPNLFKLRSPTRDKRMVGIVCLCIGAGVGEMLLYADTNLRGAMAIVAGFKLIQAFMWFLPKASPPPQ</sequence>
<evidence type="ECO:0000313" key="5">
    <source>
        <dbReference type="Proteomes" id="UP000306954"/>
    </source>
</evidence>
<dbReference type="PANTHER" id="PTHR37488">
    <property type="entry name" value="DUF1275 DOMAIN-CONTAINING PROTEIN"/>
    <property type="match status" value="1"/>
</dbReference>
<feature type="region of interest" description="Disordered" evidence="1">
    <location>
        <begin position="1"/>
        <end position="29"/>
    </location>
</feature>
<dbReference type="InterPro" id="IPR010699">
    <property type="entry name" value="DUF1275"/>
</dbReference>
<comment type="caution">
    <text evidence="4">The sequence shown here is derived from an EMBL/GenBank/DDBJ whole genome shotgun (WGS) entry which is preliminary data.</text>
</comment>
<proteinExistence type="predicted"/>
<keyword evidence="2" id="KW-1133">Transmembrane helix</keyword>
<dbReference type="Proteomes" id="UP000310689">
    <property type="component" value="Unassembled WGS sequence"/>
</dbReference>
<evidence type="ECO:0000313" key="3">
    <source>
        <dbReference type="EMBL" id="TIB16412.1"/>
    </source>
</evidence>
<dbReference type="EMBL" id="SPOI01000016">
    <property type="protein sequence ID" value="TIB40428.1"/>
    <property type="molecule type" value="Genomic_DNA"/>
</dbReference>
<name>A0A4T0GV71_WALIC</name>
<feature type="transmembrane region" description="Helical" evidence="2">
    <location>
        <begin position="219"/>
        <end position="238"/>
    </location>
</feature>
<feature type="transmembrane region" description="Helical" evidence="2">
    <location>
        <begin position="98"/>
        <end position="117"/>
    </location>
</feature>
<dbReference type="PANTHER" id="PTHR37488:SF2">
    <property type="entry name" value="DUF1275 DOMAIN-CONTAINING PROTEIN"/>
    <property type="match status" value="1"/>
</dbReference>
<dbReference type="InterPro" id="IPR036259">
    <property type="entry name" value="MFS_trans_sf"/>
</dbReference>
<organism evidence="4 6">
    <name type="scientific">Wallemia ichthyophaga</name>
    <dbReference type="NCBI Taxonomy" id="245174"/>
    <lineage>
        <taxon>Eukaryota</taxon>
        <taxon>Fungi</taxon>
        <taxon>Dikarya</taxon>
        <taxon>Basidiomycota</taxon>
        <taxon>Wallemiomycotina</taxon>
        <taxon>Wallemiomycetes</taxon>
        <taxon>Wallemiales</taxon>
        <taxon>Wallemiaceae</taxon>
        <taxon>Wallemia</taxon>
    </lineage>
</organism>
<keyword evidence="2" id="KW-0812">Transmembrane</keyword>
<feature type="transmembrane region" description="Helical" evidence="2">
    <location>
        <begin position="129"/>
        <end position="149"/>
    </location>
</feature>
<keyword evidence="2" id="KW-0472">Membrane</keyword>
<protein>
    <recommendedName>
        <fullName evidence="7">DUF1275 domain protein</fullName>
    </recommendedName>
</protein>
<evidence type="ECO:0000256" key="1">
    <source>
        <dbReference type="SAM" id="MobiDB-lite"/>
    </source>
</evidence>
<gene>
    <name evidence="4" type="ORF">E3P86_00684</name>
    <name evidence="3" type="ORF">E3P90_00479</name>
</gene>